<protein>
    <submittedName>
        <fullName evidence="8">SPF1 protein</fullName>
    </submittedName>
</protein>
<evidence type="ECO:0000256" key="6">
    <source>
        <dbReference type="ARBA" id="ARBA00022967"/>
    </source>
</evidence>
<evidence type="ECO:0000313" key="8">
    <source>
        <dbReference type="EMBL" id="CAE7161192.1"/>
    </source>
</evidence>
<keyword evidence="6" id="KW-1278">Translocase</keyword>
<dbReference type="InterPro" id="IPR006544">
    <property type="entry name" value="P-type_TPase_V"/>
</dbReference>
<dbReference type="OrthoDB" id="48943at2759"/>
<evidence type="ECO:0000256" key="1">
    <source>
        <dbReference type="ARBA" id="ARBA00004141"/>
    </source>
</evidence>
<evidence type="ECO:0000256" key="5">
    <source>
        <dbReference type="ARBA" id="ARBA00022842"/>
    </source>
</evidence>
<name>A0A812IV69_SYMPI</name>
<keyword evidence="9" id="KW-1185">Reference proteome</keyword>
<dbReference type="EMBL" id="CAJNIZ010000403">
    <property type="protein sequence ID" value="CAE7161192.1"/>
    <property type="molecule type" value="Genomic_DNA"/>
</dbReference>
<dbReference type="GO" id="GO:0046872">
    <property type="term" value="F:metal ion binding"/>
    <property type="evidence" value="ECO:0007669"/>
    <property type="project" value="UniProtKB-KW"/>
</dbReference>
<sequence length="199" mass="21575">MMYKIMGLNSILSAFAMSALTLDGVKLGDGQTAMESLFTSMCFFLVSRSTPAKQLAKQQPISSVFAWPVMATLACQLLGYRRGVAVPGVLWLADGQPMAFQGDLEGEFEPNLTNTDTRLQKTTQHAASFLANYDGHPFMQPLSVNRPLMYSLVLFVTAIIACASEVTPDLNHSLSLVLSPNEDSMGDGHSAGFLKYKPS</sequence>
<dbReference type="GO" id="GO:0015662">
    <property type="term" value="F:P-type ion transporter activity"/>
    <property type="evidence" value="ECO:0007669"/>
    <property type="project" value="TreeGrafter"/>
</dbReference>
<comment type="caution">
    <text evidence="8">The sequence shown here is derived from an EMBL/GenBank/DDBJ whole genome shotgun (WGS) entry which is preliminary data.</text>
</comment>
<comment type="subcellular location">
    <subcellularLocation>
        <location evidence="1">Membrane</location>
        <topology evidence="1">Multi-pass membrane protein</topology>
    </subcellularLocation>
</comment>
<evidence type="ECO:0000256" key="2">
    <source>
        <dbReference type="ARBA" id="ARBA00022723"/>
    </source>
</evidence>
<dbReference type="GO" id="GO:0019829">
    <property type="term" value="F:ATPase-coupled monoatomic cation transmembrane transporter activity"/>
    <property type="evidence" value="ECO:0007669"/>
    <property type="project" value="TreeGrafter"/>
</dbReference>
<dbReference type="AlphaFoldDB" id="A0A812IV69"/>
<keyword evidence="7" id="KW-0732">Signal</keyword>
<evidence type="ECO:0000256" key="7">
    <source>
        <dbReference type="SAM" id="SignalP"/>
    </source>
</evidence>
<evidence type="ECO:0000256" key="3">
    <source>
        <dbReference type="ARBA" id="ARBA00022741"/>
    </source>
</evidence>
<feature type="signal peptide" evidence="7">
    <location>
        <begin position="1"/>
        <end position="21"/>
    </location>
</feature>
<dbReference type="Proteomes" id="UP000649617">
    <property type="component" value="Unassembled WGS sequence"/>
</dbReference>
<dbReference type="GO" id="GO:0006874">
    <property type="term" value="P:intracellular calcium ion homeostasis"/>
    <property type="evidence" value="ECO:0007669"/>
    <property type="project" value="TreeGrafter"/>
</dbReference>
<keyword evidence="3" id="KW-0547">Nucleotide-binding</keyword>
<dbReference type="PANTHER" id="PTHR45630">
    <property type="entry name" value="CATION-TRANSPORTING ATPASE-RELATED"/>
    <property type="match status" value="1"/>
</dbReference>
<dbReference type="GO" id="GO:0005524">
    <property type="term" value="F:ATP binding"/>
    <property type="evidence" value="ECO:0007669"/>
    <property type="project" value="UniProtKB-KW"/>
</dbReference>
<feature type="chain" id="PRO_5032421758" evidence="7">
    <location>
        <begin position="22"/>
        <end position="199"/>
    </location>
</feature>
<reference evidence="8" key="1">
    <citation type="submission" date="2021-02" db="EMBL/GenBank/DDBJ databases">
        <authorList>
            <person name="Dougan E. K."/>
            <person name="Rhodes N."/>
            <person name="Thang M."/>
            <person name="Chan C."/>
        </authorList>
    </citation>
    <scope>NUCLEOTIDE SEQUENCE</scope>
</reference>
<dbReference type="GO" id="GO:0005789">
    <property type="term" value="C:endoplasmic reticulum membrane"/>
    <property type="evidence" value="ECO:0007669"/>
    <property type="project" value="TreeGrafter"/>
</dbReference>
<gene>
    <name evidence="8" type="primary">SPF1</name>
    <name evidence="8" type="ORF">SPIL2461_LOCUS517</name>
</gene>
<evidence type="ECO:0000313" key="9">
    <source>
        <dbReference type="Proteomes" id="UP000649617"/>
    </source>
</evidence>
<accession>A0A812IV69</accession>
<keyword evidence="5" id="KW-0460">Magnesium</keyword>
<evidence type="ECO:0000256" key="4">
    <source>
        <dbReference type="ARBA" id="ARBA00022840"/>
    </source>
</evidence>
<organism evidence="8 9">
    <name type="scientific">Symbiodinium pilosum</name>
    <name type="common">Dinoflagellate</name>
    <dbReference type="NCBI Taxonomy" id="2952"/>
    <lineage>
        <taxon>Eukaryota</taxon>
        <taxon>Sar</taxon>
        <taxon>Alveolata</taxon>
        <taxon>Dinophyceae</taxon>
        <taxon>Suessiales</taxon>
        <taxon>Symbiodiniaceae</taxon>
        <taxon>Symbiodinium</taxon>
    </lineage>
</organism>
<keyword evidence="4" id="KW-0067">ATP-binding</keyword>
<proteinExistence type="predicted"/>
<dbReference type="PANTHER" id="PTHR45630:SF7">
    <property type="entry name" value="ENDOPLASMIC RETICULUM TRANSMEMBRANE HELIX TRANSLOCASE"/>
    <property type="match status" value="1"/>
</dbReference>
<keyword evidence="2" id="KW-0479">Metal-binding</keyword>